<comment type="similarity">
    <text evidence="5 6">Belongs to the TAF10 family.</text>
</comment>
<dbReference type="CTD" id="6881"/>
<dbReference type="GO" id="GO:0000124">
    <property type="term" value="C:SAGA complex"/>
    <property type="evidence" value="ECO:0000318"/>
    <property type="project" value="GO_Central"/>
</dbReference>
<evidence type="ECO:0000256" key="5">
    <source>
        <dbReference type="ARBA" id="ARBA00025730"/>
    </source>
</evidence>
<dbReference type="PANTHER" id="PTHR21242">
    <property type="entry name" value="TRANSCRIPTION INITIATION FACTOR TFIID SUBUNIT 10"/>
    <property type="match status" value="1"/>
</dbReference>
<dbReference type="GO" id="GO:0005669">
    <property type="term" value="C:transcription factor TFIID complex"/>
    <property type="evidence" value="ECO:0000318"/>
    <property type="project" value="GO_Central"/>
</dbReference>
<dbReference type="RefSeq" id="XP_001179559.2">
    <property type="nucleotide sequence ID" value="XM_001179559.4"/>
</dbReference>
<keyword evidence="3 6" id="KW-0804">Transcription</keyword>
<evidence type="ECO:0000256" key="4">
    <source>
        <dbReference type="ARBA" id="ARBA00023242"/>
    </source>
</evidence>
<evidence type="ECO:0000256" key="2">
    <source>
        <dbReference type="ARBA" id="ARBA00023015"/>
    </source>
</evidence>
<dbReference type="OMA" id="GFECDDV"/>
<dbReference type="GO" id="GO:1990841">
    <property type="term" value="F:promoter-specific chromatin binding"/>
    <property type="evidence" value="ECO:0000318"/>
    <property type="project" value="GO_Central"/>
</dbReference>
<organism evidence="8 9">
    <name type="scientific">Strongylocentrotus purpuratus</name>
    <name type="common">Purple sea urchin</name>
    <dbReference type="NCBI Taxonomy" id="7668"/>
    <lineage>
        <taxon>Eukaryota</taxon>
        <taxon>Metazoa</taxon>
        <taxon>Echinodermata</taxon>
        <taxon>Eleutherozoa</taxon>
        <taxon>Echinozoa</taxon>
        <taxon>Echinoidea</taxon>
        <taxon>Euechinoidea</taxon>
        <taxon>Echinacea</taxon>
        <taxon>Camarodonta</taxon>
        <taxon>Echinidea</taxon>
        <taxon>Strongylocentrotidae</taxon>
        <taxon>Strongylocentrotus</taxon>
    </lineage>
</organism>
<dbReference type="FunCoup" id="A0A7M7FZY0">
    <property type="interactions" value="1457"/>
</dbReference>
<dbReference type="InParanoid" id="A0A7M7FZY0"/>
<protein>
    <recommendedName>
        <fullName evidence="6">Transcription initiation factor TFIID subunit 10</fullName>
    </recommendedName>
</protein>
<evidence type="ECO:0000313" key="9">
    <source>
        <dbReference type="Proteomes" id="UP000007110"/>
    </source>
</evidence>
<dbReference type="GeneID" id="752563"/>
<dbReference type="EnsemblMetazoa" id="XM_001179559">
    <property type="protein sequence ID" value="XP_001179559"/>
    <property type="gene ID" value="LOC752563"/>
</dbReference>
<dbReference type="GO" id="GO:0006367">
    <property type="term" value="P:transcription initiation at RNA polymerase II promoter"/>
    <property type="evidence" value="ECO:0000318"/>
    <property type="project" value="GO_Central"/>
</dbReference>
<dbReference type="AlphaFoldDB" id="A0A7M7FZY0"/>
<sequence length="150" mass="16265">MSNTNLKSVKEEAMDSASSEGGGNQATPNGSEAENEAAALPVKLAGDALEELLEQMEEYAPTIPDAVTGYYLNRSGFEASDPRLVRLISISAQKFISDIANDALQHCKMRGSGQSSKKSVKDKRYTLTMEDLSPALTDHGINVKKPYYFT</sequence>
<reference evidence="8" key="2">
    <citation type="submission" date="2021-01" db="UniProtKB">
        <authorList>
            <consortium name="EnsemblMetazoa"/>
        </authorList>
    </citation>
    <scope>IDENTIFICATION</scope>
</reference>
<accession>A0A7M7FZY0</accession>
<dbReference type="CDD" id="cd07982">
    <property type="entry name" value="HFD_TAF10"/>
    <property type="match status" value="1"/>
</dbReference>
<dbReference type="PRINTS" id="PR01443">
    <property type="entry name" value="TFIID30KDSUB"/>
</dbReference>
<dbReference type="Pfam" id="PF03540">
    <property type="entry name" value="TAF10"/>
    <property type="match status" value="1"/>
</dbReference>
<keyword evidence="2 6" id="KW-0805">Transcription regulation</keyword>
<evidence type="ECO:0000256" key="6">
    <source>
        <dbReference type="PIRNR" id="PIRNR017246"/>
    </source>
</evidence>
<evidence type="ECO:0000256" key="7">
    <source>
        <dbReference type="SAM" id="MobiDB-lite"/>
    </source>
</evidence>
<feature type="region of interest" description="Disordered" evidence="7">
    <location>
        <begin position="1"/>
        <end position="39"/>
    </location>
</feature>
<evidence type="ECO:0000256" key="1">
    <source>
        <dbReference type="ARBA" id="ARBA00004123"/>
    </source>
</evidence>
<dbReference type="OrthoDB" id="154356at2759"/>
<dbReference type="InterPro" id="IPR003923">
    <property type="entry name" value="TAF10"/>
</dbReference>
<name>A0A7M7FZY0_STRPU</name>
<dbReference type="KEGG" id="spu:752563"/>
<keyword evidence="9" id="KW-1185">Reference proteome</keyword>
<evidence type="ECO:0000256" key="3">
    <source>
        <dbReference type="ARBA" id="ARBA00023163"/>
    </source>
</evidence>
<proteinExistence type="inferred from homology"/>
<evidence type="ECO:0000313" key="8">
    <source>
        <dbReference type="EnsemblMetazoa" id="XP_001179559"/>
    </source>
</evidence>
<comment type="function">
    <text evidence="6">The TFIID basal transcription factor complex plays a major role in the initiation of RNA polymerase II (Pol II)-dependent transcription.</text>
</comment>
<reference evidence="9" key="1">
    <citation type="submission" date="2015-02" db="EMBL/GenBank/DDBJ databases">
        <title>Genome sequencing for Strongylocentrotus purpuratus.</title>
        <authorList>
            <person name="Murali S."/>
            <person name="Liu Y."/>
            <person name="Vee V."/>
            <person name="English A."/>
            <person name="Wang M."/>
            <person name="Skinner E."/>
            <person name="Han Y."/>
            <person name="Muzny D.M."/>
            <person name="Worley K.C."/>
            <person name="Gibbs R.A."/>
        </authorList>
    </citation>
    <scope>NUCLEOTIDE SEQUENCE</scope>
</reference>
<dbReference type="PIRSF" id="PIRSF017246">
    <property type="entry name" value="TFIID_TAF10"/>
    <property type="match status" value="1"/>
</dbReference>
<dbReference type="PANTHER" id="PTHR21242:SF0">
    <property type="entry name" value="TRANSCRIPTION INITIATION FACTOR TFIID SUBUNIT 10"/>
    <property type="match status" value="1"/>
</dbReference>
<comment type="subcellular location">
    <subcellularLocation>
        <location evidence="1 6">Nucleus</location>
    </subcellularLocation>
</comment>
<keyword evidence="4 6" id="KW-0539">Nucleus</keyword>
<dbReference type="Proteomes" id="UP000007110">
    <property type="component" value="Unassembled WGS sequence"/>
</dbReference>